<name>A0A1W2BC92_9BURK</name>
<evidence type="ECO:0000313" key="4">
    <source>
        <dbReference type="Proteomes" id="UP000192708"/>
    </source>
</evidence>
<dbReference type="InterPro" id="IPR050261">
    <property type="entry name" value="FrsA_esterase"/>
</dbReference>
<dbReference type="AlphaFoldDB" id="A0A1W2BC92"/>
<reference evidence="3 4" key="1">
    <citation type="submission" date="2017-04" db="EMBL/GenBank/DDBJ databases">
        <authorList>
            <person name="Afonso C.L."/>
            <person name="Miller P.J."/>
            <person name="Scott M.A."/>
            <person name="Spackman E."/>
            <person name="Goraichik I."/>
            <person name="Dimitrov K.M."/>
            <person name="Suarez D.L."/>
            <person name="Swayne D.E."/>
        </authorList>
    </citation>
    <scope>NUCLEOTIDE SEQUENCE [LARGE SCALE GENOMIC DNA]</scope>
    <source>
        <strain evidence="3 4">VK13</strain>
    </source>
</reference>
<dbReference type="PANTHER" id="PTHR22946:SF9">
    <property type="entry name" value="POLYKETIDE TRANSFERASE AF380"/>
    <property type="match status" value="1"/>
</dbReference>
<accession>A0A1W2BC92</accession>
<organism evidence="3 4">
    <name type="scientific">Polynucleobacter kasalickyi</name>
    <dbReference type="NCBI Taxonomy" id="1938817"/>
    <lineage>
        <taxon>Bacteria</taxon>
        <taxon>Pseudomonadati</taxon>
        <taxon>Pseudomonadota</taxon>
        <taxon>Betaproteobacteria</taxon>
        <taxon>Burkholderiales</taxon>
        <taxon>Burkholderiaceae</taxon>
        <taxon>Polynucleobacter</taxon>
    </lineage>
</organism>
<dbReference type="SUPFAM" id="SSF53474">
    <property type="entry name" value="alpha/beta-Hydrolases"/>
    <property type="match status" value="1"/>
</dbReference>
<evidence type="ECO:0000256" key="1">
    <source>
        <dbReference type="ARBA" id="ARBA00022801"/>
    </source>
</evidence>
<dbReference type="GO" id="GO:0052689">
    <property type="term" value="F:carboxylic ester hydrolase activity"/>
    <property type="evidence" value="ECO:0007669"/>
    <property type="project" value="UniProtKB-ARBA"/>
</dbReference>
<gene>
    <name evidence="3" type="ORF">SAMN06296008_1129</name>
</gene>
<dbReference type="PANTHER" id="PTHR22946">
    <property type="entry name" value="DIENELACTONE HYDROLASE DOMAIN-CONTAINING PROTEIN-RELATED"/>
    <property type="match status" value="1"/>
</dbReference>
<proteinExistence type="predicted"/>
<dbReference type="RefSeq" id="WP_084284657.1">
    <property type="nucleotide sequence ID" value="NZ_FWXJ01000012.1"/>
</dbReference>
<dbReference type="Pfam" id="PF01738">
    <property type="entry name" value="DLH"/>
    <property type="match status" value="1"/>
</dbReference>
<feature type="domain" description="Dienelactone hydrolase" evidence="2">
    <location>
        <begin position="85"/>
        <end position="216"/>
    </location>
</feature>
<dbReference type="InterPro" id="IPR002925">
    <property type="entry name" value="Dienelactn_hydro"/>
</dbReference>
<dbReference type="OrthoDB" id="9805123at2"/>
<dbReference type="Gene3D" id="3.40.50.1820">
    <property type="entry name" value="alpha/beta hydrolase"/>
    <property type="match status" value="1"/>
</dbReference>
<keyword evidence="4" id="KW-1185">Reference proteome</keyword>
<protein>
    <submittedName>
        <fullName evidence="3">Dienelactone hydrolase family protein</fullName>
    </submittedName>
</protein>
<dbReference type="EMBL" id="FWXJ01000012">
    <property type="protein sequence ID" value="SMC69988.1"/>
    <property type="molecule type" value="Genomic_DNA"/>
</dbReference>
<dbReference type="STRING" id="1938817.SAMN06296008_1129"/>
<evidence type="ECO:0000313" key="3">
    <source>
        <dbReference type="EMBL" id="SMC69988.1"/>
    </source>
</evidence>
<dbReference type="InterPro" id="IPR029058">
    <property type="entry name" value="AB_hydrolase_fold"/>
</dbReference>
<sequence length="239" mass="26677">MQPLPTPIDFQLEVNHRKVPFSLWMPEKSLKDSNALVPLVLVGHGGSGHKKSQLVLDIAQILVGQYQIAVAAIDGPVHGDRREVFNDGPIVRQEFRDLWQSGTSIDTMLEDWQAAIDHLLKQPNIDSSKIAWYGISMGTAYGLPLVAADARIKASALGMWGTCRTPNERLIQDAKKMNTPVLFQTKLDDEIFTKEGQQELFNFIASEQKELRSYPGGHTDPKTTQLEDIVAFLTSQLKQ</sequence>
<keyword evidence="1 3" id="KW-0378">Hydrolase</keyword>
<dbReference type="Proteomes" id="UP000192708">
    <property type="component" value="Unassembled WGS sequence"/>
</dbReference>
<evidence type="ECO:0000259" key="2">
    <source>
        <dbReference type="Pfam" id="PF01738"/>
    </source>
</evidence>